<evidence type="ECO:0000256" key="1">
    <source>
        <dbReference type="SAM" id="MobiDB-lite"/>
    </source>
</evidence>
<accession>A0A8H7WEP4</accession>
<name>A0A8H7WEP4_9HELO</name>
<comment type="caution">
    <text evidence="2">The sequence shown here is derived from an EMBL/GenBank/DDBJ whole genome shotgun (WGS) entry which is preliminary data.</text>
</comment>
<dbReference type="OrthoDB" id="3541874at2759"/>
<feature type="region of interest" description="Disordered" evidence="1">
    <location>
        <begin position="257"/>
        <end position="294"/>
    </location>
</feature>
<sequence>MAATPQVPQLPAARTGSAAVELDEVKKIQTSVSTLTEAIFLPFKGFRPVPLSSEDPLTQGEKLAKIVENVDNQQALVKSNMIYLTEKRASEVAAKAEAELVDMGEGHMDEEPGAAEARRERRKEAEALMQFMRRPARANARKEDFIGRGSATTASRVSHTLENGAPNRKRYANGDVKMGAPQPIPRSRSTYAIRKKATSDLQSIVMDGTTQLEAYHKLSSSTLNHYKQAQSRRTSTINSTYPSPVRARLGNINMSPQRAAIIPGPSPSRKNDKNASPPVFQGLRRTSTDMPIVGSMFTKPVRNLETMEELARRGSK</sequence>
<evidence type="ECO:0000313" key="3">
    <source>
        <dbReference type="Proteomes" id="UP000664132"/>
    </source>
</evidence>
<gene>
    <name evidence="2" type="ORF">IFR04_003391</name>
</gene>
<proteinExistence type="predicted"/>
<dbReference type="EMBL" id="JAFJYH010000034">
    <property type="protein sequence ID" value="KAG4423424.1"/>
    <property type="molecule type" value="Genomic_DNA"/>
</dbReference>
<protein>
    <submittedName>
        <fullName evidence="2">Uncharacterized protein</fullName>
    </submittedName>
</protein>
<evidence type="ECO:0000313" key="2">
    <source>
        <dbReference type="EMBL" id="KAG4423424.1"/>
    </source>
</evidence>
<dbReference type="Proteomes" id="UP000664132">
    <property type="component" value="Unassembled WGS sequence"/>
</dbReference>
<reference evidence="2" key="1">
    <citation type="submission" date="2021-02" db="EMBL/GenBank/DDBJ databases">
        <title>Genome sequence Cadophora malorum strain M34.</title>
        <authorList>
            <person name="Stefanovic E."/>
            <person name="Vu D."/>
            <person name="Scully C."/>
            <person name="Dijksterhuis J."/>
            <person name="Roader J."/>
            <person name="Houbraken J."/>
        </authorList>
    </citation>
    <scope>NUCLEOTIDE SEQUENCE</scope>
    <source>
        <strain evidence="2">M34</strain>
    </source>
</reference>
<dbReference type="AlphaFoldDB" id="A0A8H7WEP4"/>
<feature type="region of interest" description="Disordered" evidence="1">
    <location>
        <begin position="164"/>
        <end position="186"/>
    </location>
</feature>
<keyword evidence="3" id="KW-1185">Reference proteome</keyword>
<organism evidence="2 3">
    <name type="scientific">Cadophora malorum</name>
    <dbReference type="NCBI Taxonomy" id="108018"/>
    <lineage>
        <taxon>Eukaryota</taxon>
        <taxon>Fungi</taxon>
        <taxon>Dikarya</taxon>
        <taxon>Ascomycota</taxon>
        <taxon>Pezizomycotina</taxon>
        <taxon>Leotiomycetes</taxon>
        <taxon>Helotiales</taxon>
        <taxon>Ploettnerulaceae</taxon>
        <taxon>Cadophora</taxon>
    </lineage>
</organism>